<accession>A0AAV1SQ69</accession>
<dbReference type="AlphaFoldDB" id="A0AAV1SQ69"/>
<dbReference type="Proteomes" id="UP001314170">
    <property type="component" value="Unassembled WGS sequence"/>
</dbReference>
<proteinExistence type="predicted"/>
<sequence length="117" mass="13061">MLSPKAIKKNTKGRTTVTVACETDGVSLGLETRTLRVTQEKWKILREPRMYLGMAVEIAQCCLTLAQDTTMSHAYLNNHNATKNGSHSSPCDGVNADEEPWAFKDAFSKTGSKEWRR</sequence>
<comment type="caution">
    <text evidence="1">The sequence shown here is derived from an EMBL/GenBank/DDBJ whole genome shotgun (WGS) entry which is preliminary data.</text>
</comment>
<evidence type="ECO:0000313" key="2">
    <source>
        <dbReference type="Proteomes" id="UP001314170"/>
    </source>
</evidence>
<evidence type="ECO:0000313" key="1">
    <source>
        <dbReference type="EMBL" id="CAK7355811.1"/>
    </source>
</evidence>
<organism evidence="1 2">
    <name type="scientific">Dovyalis caffra</name>
    <dbReference type="NCBI Taxonomy" id="77055"/>
    <lineage>
        <taxon>Eukaryota</taxon>
        <taxon>Viridiplantae</taxon>
        <taxon>Streptophyta</taxon>
        <taxon>Embryophyta</taxon>
        <taxon>Tracheophyta</taxon>
        <taxon>Spermatophyta</taxon>
        <taxon>Magnoliopsida</taxon>
        <taxon>eudicotyledons</taxon>
        <taxon>Gunneridae</taxon>
        <taxon>Pentapetalae</taxon>
        <taxon>rosids</taxon>
        <taxon>fabids</taxon>
        <taxon>Malpighiales</taxon>
        <taxon>Salicaceae</taxon>
        <taxon>Flacourtieae</taxon>
        <taxon>Dovyalis</taxon>
    </lineage>
</organism>
<gene>
    <name evidence="1" type="ORF">DCAF_LOCUS26073</name>
</gene>
<keyword evidence="2" id="KW-1185">Reference proteome</keyword>
<dbReference type="EMBL" id="CAWUPB010001197">
    <property type="protein sequence ID" value="CAK7355811.1"/>
    <property type="molecule type" value="Genomic_DNA"/>
</dbReference>
<reference evidence="1 2" key="1">
    <citation type="submission" date="2024-01" db="EMBL/GenBank/DDBJ databases">
        <authorList>
            <person name="Waweru B."/>
        </authorList>
    </citation>
    <scope>NUCLEOTIDE SEQUENCE [LARGE SCALE GENOMIC DNA]</scope>
</reference>
<protein>
    <submittedName>
        <fullName evidence="1">Uncharacterized protein</fullName>
    </submittedName>
</protein>
<name>A0AAV1SQ69_9ROSI</name>